<dbReference type="KEGG" id="vab:WPS_12410"/>
<keyword evidence="1" id="KW-1133">Transmembrane helix</keyword>
<proteinExistence type="predicted"/>
<feature type="transmembrane region" description="Helical" evidence="1">
    <location>
        <begin position="64"/>
        <end position="87"/>
    </location>
</feature>
<gene>
    <name evidence="2" type="ORF">WPS_12410</name>
</gene>
<dbReference type="RefSeq" id="WP_317996971.1">
    <property type="nucleotide sequence ID" value="NZ_AP025523.1"/>
</dbReference>
<dbReference type="Proteomes" id="UP001317532">
    <property type="component" value="Chromosome"/>
</dbReference>
<reference evidence="2 3" key="1">
    <citation type="journal article" date="2022" name="ISME Commun">
        <title>Vulcanimicrobium alpinus gen. nov. sp. nov., the first cultivated representative of the candidate phylum 'Eremiobacterota', is a metabolically versatile aerobic anoxygenic phototroph.</title>
        <authorList>
            <person name="Yabe S."/>
            <person name="Muto K."/>
            <person name="Abe K."/>
            <person name="Yokota A."/>
            <person name="Staudigel H."/>
            <person name="Tebo B.M."/>
        </authorList>
    </citation>
    <scope>NUCLEOTIDE SEQUENCE [LARGE SCALE GENOMIC DNA]</scope>
    <source>
        <strain evidence="2 3">WC8-2</strain>
    </source>
</reference>
<keyword evidence="1" id="KW-0472">Membrane</keyword>
<protein>
    <recommendedName>
        <fullName evidence="4">Beta-carotene 15,15'-dioxygenase</fullName>
    </recommendedName>
</protein>
<keyword evidence="3" id="KW-1185">Reference proteome</keyword>
<dbReference type="InterPro" id="IPR022270">
    <property type="entry name" value="Blh_diox"/>
</dbReference>
<feature type="transmembrane region" description="Helical" evidence="1">
    <location>
        <begin position="33"/>
        <end position="52"/>
    </location>
</feature>
<name>A0AAN1XVX1_UNVUL</name>
<dbReference type="GO" id="GO:0016702">
    <property type="term" value="F:oxidoreductase activity, acting on single donors with incorporation of molecular oxygen, incorporation of two atoms of oxygen"/>
    <property type="evidence" value="ECO:0007669"/>
    <property type="project" value="InterPro"/>
</dbReference>
<dbReference type="Pfam" id="PF15461">
    <property type="entry name" value="BCD"/>
    <property type="match status" value="2"/>
</dbReference>
<evidence type="ECO:0000313" key="3">
    <source>
        <dbReference type="Proteomes" id="UP001317532"/>
    </source>
</evidence>
<evidence type="ECO:0000256" key="1">
    <source>
        <dbReference type="SAM" id="Phobius"/>
    </source>
</evidence>
<organism evidence="2 3">
    <name type="scientific">Vulcanimicrobium alpinum</name>
    <dbReference type="NCBI Taxonomy" id="3016050"/>
    <lineage>
        <taxon>Bacteria</taxon>
        <taxon>Bacillati</taxon>
        <taxon>Vulcanimicrobiota</taxon>
        <taxon>Vulcanimicrobiia</taxon>
        <taxon>Vulcanimicrobiales</taxon>
        <taxon>Vulcanimicrobiaceae</taxon>
        <taxon>Vulcanimicrobium</taxon>
    </lineage>
</organism>
<feature type="transmembrane region" description="Helical" evidence="1">
    <location>
        <begin position="168"/>
        <end position="190"/>
    </location>
</feature>
<evidence type="ECO:0000313" key="2">
    <source>
        <dbReference type="EMBL" id="BDE05965.1"/>
    </source>
</evidence>
<feature type="transmembrane region" description="Helical" evidence="1">
    <location>
        <begin position="222"/>
        <end position="241"/>
    </location>
</feature>
<sequence>MTDDARAIVRGTRTATWIMLPAAALLARVSPAAARALAGFAIGTIGIAHGASDDRILARLLPRFPGGLAAISAAYGAATIGVAAAAWRAPATASRALSLLSWYHFGSGDASFARTASARARSLLDGALRGAIPLCGPDTGRRTVMCTLAAAAVLERIARGDVAGAADLLVPAGVLAAVPAPLGFAAYFGLWHAPRHLAIVTARAEQGGSFGRRSMQFAAESAGNTALAAAFAGLAFALARPAERRRVLVALTLGVTVPHQAAVWYAERRARSSDDRTRGGASESADR</sequence>
<dbReference type="AlphaFoldDB" id="A0AAN1XVX1"/>
<accession>A0AAN1XVX1</accession>
<dbReference type="EMBL" id="AP025523">
    <property type="protein sequence ID" value="BDE05965.1"/>
    <property type="molecule type" value="Genomic_DNA"/>
</dbReference>
<keyword evidence="1" id="KW-0812">Transmembrane</keyword>
<evidence type="ECO:0008006" key="4">
    <source>
        <dbReference type="Google" id="ProtNLM"/>
    </source>
</evidence>